<evidence type="ECO:0000256" key="1">
    <source>
        <dbReference type="ARBA" id="ARBA00004685"/>
    </source>
</evidence>
<keyword evidence="3" id="KW-0812">Transmembrane</keyword>
<evidence type="ECO:0000256" key="2">
    <source>
        <dbReference type="ARBA" id="ARBA00035112"/>
    </source>
</evidence>
<comment type="caution">
    <text evidence="4">The sequence shown here is derived from an EMBL/GenBank/DDBJ whole genome shotgun (WGS) entry which is preliminary data.</text>
</comment>
<dbReference type="InterPro" id="IPR021765">
    <property type="entry name" value="UstYa-like"/>
</dbReference>
<evidence type="ECO:0000256" key="3">
    <source>
        <dbReference type="SAM" id="Phobius"/>
    </source>
</evidence>
<evidence type="ECO:0000313" key="4">
    <source>
        <dbReference type="EMBL" id="KAF6746848.1"/>
    </source>
</evidence>
<proteinExistence type="inferred from homology"/>
<comment type="pathway">
    <text evidence="1">Mycotoxin biosynthesis.</text>
</comment>
<protein>
    <submittedName>
        <fullName evidence="4">Uncharacterized protein</fullName>
    </submittedName>
</protein>
<accession>A0A8H6HH09</accession>
<feature type="transmembrane region" description="Helical" evidence="3">
    <location>
        <begin position="7"/>
        <end position="27"/>
    </location>
</feature>
<dbReference type="GO" id="GO:0043386">
    <property type="term" value="P:mycotoxin biosynthetic process"/>
    <property type="evidence" value="ECO:0007669"/>
    <property type="project" value="InterPro"/>
</dbReference>
<keyword evidence="3" id="KW-0472">Membrane</keyword>
<dbReference type="OrthoDB" id="3687641at2759"/>
<keyword evidence="3" id="KW-1133">Transmembrane helix</keyword>
<keyword evidence="5" id="KW-1185">Reference proteome</keyword>
<reference evidence="4 5" key="1">
    <citation type="submission" date="2020-07" db="EMBL/GenBank/DDBJ databases">
        <title>Comparative genomics of pyrophilous fungi reveals a link between fire events and developmental genes.</title>
        <authorList>
            <consortium name="DOE Joint Genome Institute"/>
            <person name="Steindorff A.S."/>
            <person name="Carver A."/>
            <person name="Calhoun S."/>
            <person name="Stillman K."/>
            <person name="Liu H."/>
            <person name="Lipzen A."/>
            <person name="Pangilinan J."/>
            <person name="Labutti K."/>
            <person name="Bruns T.D."/>
            <person name="Grigoriev I.V."/>
        </authorList>
    </citation>
    <scope>NUCLEOTIDE SEQUENCE [LARGE SCALE GENOMIC DNA]</scope>
    <source>
        <strain evidence="4 5">CBS 144469</strain>
    </source>
</reference>
<dbReference type="PANTHER" id="PTHR33365">
    <property type="entry name" value="YALI0B05434P"/>
    <property type="match status" value="1"/>
</dbReference>
<dbReference type="Pfam" id="PF11807">
    <property type="entry name" value="UstYa"/>
    <property type="match status" value="1"/>
</dbReference>
<dbReference type="AlphaFoldDB" id="A0A8H6HH09"/>
<comment type="similarity">
    <text evidence="2">Belongs to the ustYa family.</text>
</comment>
<sequence length="209" mass="24346">MDTRLSRWLLVGLSVFNISLLFTHGWIQRKVWTESPQREDDWERLPGPFEEVALTLNNTFLPLDEDWTWNRLVAGGYVRLGKEGRTFGVSFYHHLHCLSSIRSDYLVHAGRSHPSGSHHHRTLDTRADGHSSMADHFKHDNHCFQFVAQSLLCRADTRLYPLREDGTVAYEAAEGDEYRCRDWAGIRKEIRRNWKSWKGVPFTNTPIVV</sequence>
<gene>
    <name evidence="4" type="ORF">DFP72DRAFT_615458</name>
</gene>
<dbReference type="PANTHER" id="PTHR33365:SF4">
    <property type="entry name" value="CYCLOCHLOROTINE BIOSYNTHESIS PROTEIN O"/>
    <property type="match status" value="1"/>
</dbReference>
<organism evidence="4 5">
    <name type="scientific">Ephemerocybe angulata</name>
    <dbReference type="NCBI Taxonomy" id="980116"/>
    <lineage>
        <taxon>Eukaryota</taxon>
        <taxon>Fungi</taxon>
        <taxon>Dikarya</taxon>
        <taxon>Basidiomycota</taxon>
        <taxon>Agaricomycotina</taxon>
        <taxon>Agaricomycetes</taxon>
        <taxon>Agaricomycetidae</taxon>
        <taxon>Agaricales</taxon>
        <taxon>Agaricineae</taxon>
        <taxon>Psathyrellaceae</taxon>
        <taxon>Ephemerocybe</taxon>
    </lineage>
</organism>
<name>A0A8H6HH09_9AGAR</name>
<dbReference type="Proteomes" id="UP000521943">
    <property type="component" value="Unassembled WGS sequence"/>
</dbReference>
<dbReference type="EMBL" id="JACGCI010000087">
    <property type="protein sequence ID" value="KAF6746848.1"/>
    <property type="molecule type" value="Genomic_DNA"/>
</dbReference>
<evidence type="ECO:0000313" key="5">
    <source>
        <dbReference type="Proteomes" id="UP000521943"/>
    </source>
</evidence>